<dbReference type="Proteomes" id="UP000075737">
    <property type="component" value="Unassembled WGS sequence"/>
</dbReference>
<keyword evidence="3" id="KW-1185">Reference proteome</keyword>
<comment type="caution">
    <text evidence="2">The sequence shown here is derived from an EMBL/GenBank/DDBJ whole genome shotgun (WGS) entry which is preliminary data.</text>
</comment>
<dbReference type="STRING" id="520767.ATZ99_00980"/>
<dbReference type="InterPro" id="IPR003731">
    <property type="entry name" value="Di-Nase_FeMo-co_biosynth"/>
</dbReference>
<dbReference type="InterPro" id="IPR033913">
    <property type="entry name" value="MTH1175_dom"/>
</dbReference>
<organism evidence="2 3">
    <name type="scientific">Thermovenabulum gondwanense</name>
    <dbReference type="NCBI Taxonomy" id="520767"/>
    <lineage>
        <taxon>Bacteria</taxon>
        <taxon>Bacillati</taxon>
        <taxon>Bacillota</taxon>
        <taxon>Clostridia</taxon>
        <taxon>Thermosediminibacterales</taxon>
        <taxon>Thermosediminibacteraceae</taxon>
        <taxon>Thermovenabulum</taxon>
    </lineage>
</organism>
<dbReference type="Gene3D" id="3.30.420.130">
    <property type="entry name" value="Dinitrogenase iron-molybdenum cofactor biosynthesis domain"/>
    <property type="match status" value="1"/>
</dbReference>
<proteinExistence type="predicted"/>
<dbReference type="InterPro" id="IPR036105">
    <property type="entry name" value="DiNase_FeMo-co_biosyn_sf"/>
</dbReference>
<evidence type="ECO:0000259" key="1">
    <source>
        <dbReference type="Pfam" id="PF02579"/>
    </source>
</evidence>
<reference evidence="2 3" key="1">
    <citation type="submission" date="2015-12" db="EMBL/GenBank/DDBJ databases">
        <title>Draft genome of Thermovenabulum gondwanense isolated from a red thermophilic microbial mat colonisisng an outflow channel of a bore well.</title>
        <authorList>
            <person name="Patel B.K."/>
        </authorList>
    </citation>
    <scope>NUCLEOTIDE SEQUENCE [LARGE SCALE GENOMIC DNA]</scope>
    <source>
        <strain evidence="2 3">R270</strain>
    </source>
</reference>
<dbReference type="SUPFAM" id="SSF53146">
    <property type="entry name" value="Nitrogenase accessory factor-like"/>
    <property type="match status" value="1"/>
</dbReference>
<dbReference type="OrthoDB" id="280278at2"/>
<name>A0A161R9R2_9FIRM</name>
<dbReference type="PANTHER" id="PTHR42983">
    <property type="entry name" value="DINITROGENASE IRON-MOLYBDENUM COFACTOR PROTEIN-RELATED"/>
    <property type="match status" value="1"/>
</dbReference>
<accession>A0A161R9R2</accession>
<dbReference type="PANTHER" id="PTHR42983:SF1">
    <property type="entry name" value="IRON-MOLYBDENUM PROTEIN"/>
    <property type="match status" value="1"/>
</dbReference>
<dbReference type="Pfam" id="PF02579">
    <property type="entry name" value="Nitro_FeMo-Co"/>
    <property type="match status" value="1"/>
</dbReference>
<evidence type="ECO:0000313" key="2">
    <source>
        <dbReference type="EMBL" id="KYO68589.1"/>
    </source>
</evidence>
<gene>
    <name evidence="2" type="ORF">ATZ99_00980</name>
</gene>
<feature type="domain" description="Dinitrogenase iron-molybdenum cofactor biosynthesis" evidence="1">
    <location>
        <begin position="9"/>
        <end position="98"/>
    </location>
</feature>
<sequence length="122" mass="13310">MKIAIATEGNMVSGHFGHCEVFTVFEVDENQNKILKKEIIKNPEHQPGFLPGYLAQFGINCIIAGGMGARAKELFEEYDIMTVTGISGQVDEVIQDFLKGNIIDKGSICNHGEGHHGGHCSH</sequence>
<protein>
    <recommendedName>
        <fullName evidence="1">Dinitrogenase iron-molybdenum cofactor biosynthesis domain-containing protein</fullName>
    </recommendedName>
</protein>
<evidence type="ECO:0000313" key="3">
    <source>
        <dbReference type="Proteomes" id="UP000075737"/>
    </source>
</evidence>
<dbReference type="RefSeq" id="WP_068747297.1">
    <property type="nucleotide sequence ID" value="NZ_LOHZ01000015.1"/>
</dbReference>
<dbReference type="AlphaFoldDB" id="A0A161R9R2"/>
<dbReference type="EMBL" id="LOHZ01000015">
    <property type="protein sequence ID" value="KYO68589.1"/>
    <property type="molecule type" value="Genomic_DNA"/>
</dbReference>
<dbReference type="CDD" id="cd00851">
    <property type="entry name" value="MTH1175"/>
    <property type="match status" value="1"/>
</dbReference>